<dbReference type="NCBIfam" id="TIGR03141">
    <property type="entry name" value="cytochro_ccmD"/>
    <property type="match status" value="1"/>
</dbReference>
<keyword evidence="6 12" id="KW-1003">Cell membrane</keyword>
<evidence type="ECO:0000313" key="14">
    <source>
        <dbReference type="Proteomes" id="UP000316291"/>
    </source>
</evidence>
<dbReference type="AlphaFoldDB" id="A0A562S5G2"/>
<protein>
    <recommendedName>
        <fullName evidence="4 12">Heme exporter protein D</fullName>
    </recommendedName>
</protein>
<keyword evidence="8 12" id="KW-0812">Transmembrane</keyword>
<comment type="similarity">
    <text evidence="3 12">Belongs to the CcmD/CycX/HelD family.</text>
</comment>
<evidence type="ECO:0000256" key="9">
    <source>
        <dbReference type="ARBA" id="ARBA00022748"/>
    </source>
</evidence>
<keyword evidence="14" id="KW-1185">Reference proteome</keyword>
<dbReference type="EMBL" id="VLLA01000001">
    <property type="protein sequence ID" value="TWI76393.1"/>
    <property type="molecule type" value="Genomic_DNA"/>
</dbReference>
<dbReference type="Pfam" id="PF04995">
    <property type="entry name" value="CcmD"/>
    <property type="match status" value="1"/>
</dbReference>
<feature type="transmembrane region" description="Helical" evidence="12">
    <location>
        <begin position="6"/>
        <end position="30"/>
    </location>
</feature>
<evidence type="ECO:0000256" key="2">
    <source>
        <dbReference type="ARBA" id="ARBA00004377"/>
    </source>
</evidence>
<proteinExistence type="inferred from homology"/>
<dbReference type="GO" id="GO:0005886">
    <property type="term" value="C:plasma membrane"/>
    <property type="evidence" value="ECO:0007669"/>
    <property type="project" value="UniProtKB-SubCell"/>
</dbReference>
<keyword evidence="5 12" id="KW-0813">Transport</keyword>
<evidence type="ECO:0000256" key="6">
    <source>
        <dbReference type="ARBA" id="ARBA00022475"/>
    </source>
</evidence>
<dbReference type="Proteomes" id="UP000316291">
    <property type="component" value="Unassembled WGS sequence"/>
</dbReference>
<accession>A0A562S5G2</accession>
<gene>
    <name evidence="13" type="ORF">IQ16_00633</name>
</gene>
<name>A0A562S5G2_9BRAD</name>
<evidence type="ECO:0000256" key="8">
    <source>
        <dbReference type="ARBA" id="ARBA00022692"/>
    </source>
</evidence>
<keyword evidence="10 12" id="KW-1133">Transmembrane helix</keyword>
<evidence type="ECO:0000256" key="5">
    <source>
        <dbReference type="ARBA" id="ARBA00022448"/>
    </source>
</evidence>
<dbReference type="InterPro" id="IPR007078">
    <property type="entry name" value="Haem_export_protD_CcmD"/>
</dbReference>
<organism evidence="13 14">
    <name type="scientific">Bradyrhizobium huanghuaihaiense</name>
    <dbReference type="NCBI Taxonomy" id="990078"/>
    <lineage>
        <taxon>Bacteria</taxon>
        <taxon>Pseudomonadati</taxon>
        <taxon>Pseudomonadota</taxon>
        <taxon>Alphaproteobacteria</taxon>
        <taxon>Hyphomicrobiales</taxon>
        <taxon>Nitrobacteraceae</taxon>
        <taxon>Bradyrhizobium</taxon>
    </lineage>
</organism>
<evidence type="ECO:0000256" key="10">
    <source>
        <dbReference type="ARBA" id="ARBA00022989"/>
    </source>
</evidence>
<dbReference type="GO" id="GO:0015886">
    <property type="term" value="P:heme transport"/>
    <property type="evidence" value="ECO:0007669"/>
    <property type="project" value="InterPro"/>
</dbReference>
<comment type="function">
    <text evidence="1 12">Required for the export of heme to the periplasm for the biogenesis of c-type cytochromes.</text>
</comment>
<evidence type="ECO:0000256" key="7">
    <source>
        <dbReference type="ARBA" id="ARBA00022519"/>
    </source>
</evidence>
<evidence type="ECO:0000256" key="1">
    <source>
        <dbReference type="ARBA" id="ARBA00002442"/>
    </source>
</evidence>
<dbReference type="GO" id="GO:0017004">
    <property type="term" value="P:cytochrome complex assembly"/>
    <property type="evidence" value="ECO:0007669"/>
    <property type="project" value="UniProtKB-KW"/>
</dbReference>
<evidence type="ECO:0000313" key="13">
    <source>
        <dbReference type="EMBL" id="TWI76393.1"/>
    </source>
</evidence>
<evidence type="ECO:0000256" key="12">
    <source>
        <dbReference type="RuleBase" id="RU363101"/>
    </source>
</evidence>
<sequence>MSLGPYASFIVTSYAAAALVVVILIGWIVLDYRNQTQRLRELDRSGVTRRSGLSAMDAP</sequence>
<keyword evidence="7 12" id="KW-0997">Cell inner membrane</keyword>
<evidence type="ECO:0000256" key="4">
    <source>
        <dbReference type="ARBA" id="ARBA00016461"/>
    </source>
</evidence>
<evidence type="ECO:0000256" key="11">
    <source>
        <dbReference type="ARBA" id="ARBA00023136"/>
    </source>
</evidence>
<evidence type="ECO:0000256" key="3">
    <source>
        <dbReference type="ARBA" id="ARBA00008741"/>
    </source>
</evidence>
<comment type="caution">
    <text evidence="13">The sequence shown here is derived from an EMBL/GenBank/DDBJ whole genome shotgun (WGS) entry which is preliminary data.</text>
</comment>
<keyword evidence="9 12" id="KW-0201">Cytochrome c-type biogenesis</keyword>
<reference evidence="13 14" key="1">
    <citation type="journal article" date="2015" name="Stand. Genomic Sci.">
        <title>Genomic Encyclopedia of Bacterial and Archaeal Type Strains, Phase III: the genomes of soil and plant-associated and newly described type strains.</title>
        <authorList>
            <person name="Whitman W.B."/>
            <person name="Woyke T."/>
            <person name="Klenk H.P."/>
            <person name="Zhou Y."/>
            <person name="Lilburn T.G."/>
            <person name="Beck B.J."/>
            <person name="De Vos P."/>
            <person name="Vandamme P."/>
            <person name="Eisen J.A."/>
            <person name="Garrity G."/>
            <person name="Hugenholtz P."/>
            <person name="Kyrpides N.C."/>
        </authorList>
    </citation>
    <scope>NUCLEOTIDE SEQUENCE [LARGE SCALE GENOMIC DNA]</scope>
    <source>
        <strain evidence="13 14">CGMCC 1.10948</strain>
    </source>
</reference>
<keyword evidence="11 12" id="KW-0472">Membrane</keyword>
<comment type="subcellular location">
    <subcellularLocation>
        <location evidence="2 12">Cell inner membrane</location>
        <topology evidence="2 12">Single-pass membrane protein</topology>
    </subcellularLocation>
</comment>